<keyword evidence="1" id="KW-0472">Membrane</keyword>
<keyword evidence="1" id="KW-0812">Transmembrane</keyword>
<sequence>MYNIIATFKNMTDLKRCMKDLRVHPNIKGHMLVIPKNSSQHVEKEISGVLIKKSREIAPTGLENVRMGVFAGFIIGGLSAFLAVYFNTNLLNVSTITALAALAIIFYGAASGALLGFLIHTIVTKHSWFKNKEEAVLILQKLDDDTKELVIKNLETNRASKVDLY</sequence>
<proteinExistence type="predicted"/>
<dbReference type="RefSeq" id="WP_110941870.1">
    <property type="nucleotide sequence ID" value="NZ_FQZV01000040.1"/>
</dbReference>
<feature type="transmembrane region" description="Helical" evidence="1">
    <location>
        <begin position="65"/>
        <end position="86"/>
    </location>
</feature>
<evidence type="ECO:0000313" key="3">
    <source>
        <dbReference type="Proteomes" id="UP000184536"/>
    </source>
</evidence>
<protein>
    <submittedName>
        <fullName evidence="2">Uncharacterized protein</fullName>
    </submittedName>
</protein>
<dbReference type="EMBL" id="FQZV01000040">
    <property type="protein sequence ID" value="SHJ76072.1"/>
    <property type="molecule type" value="Genomic_DNA"/>
</dbReference>
<organism evidence="2 3">
    <name type="scientific">Geosporobacter subterraneus DSM 17957</name>
    <dbReference type="NCBI Taxonomy" id="1121919"/>
    <lineage>
        <taxon>Bacteria</taxon>
        <taxon>Bacillati</taxon>
        <taxon>Bacillota</taxon>
        <taxon>Clostridia</taxon>
        <taxon>Peptostreptococcales</taxon>
        <taxon>Thermotaleaceae</taxon>
        <taxon>Geosporobacter</taxon>
    </lineage>
</organism>
<accession>A0A1M6LY08</accession>
<dbReference type="OrthoDB" id="1952748at2"/>
<reference evidence="3" key="1">
    <citation type="submission" date="2016-11" db="EMBL/GenBank/DDBJ databases">
        <authorList>
            <person name="Varghese N."/>
            <person name="Submissions S."/>
        </authorList>
    </citation>
    <scope>NUCLEOTIDE SEQUENCE [LARGE SCALE GENOMIC DNA]</scope>
    <source>
        <strain evidence="3">DSM 17957</strain>
    </source>
</reference>
<feature type="transmembrane region" description="Helical" evidence="1">
    <location>
        <begin position="98"/>
        <end position="123"/>
    </location>
</feature>
<dbReference type="AlphaFoldDB" id="A0A1M6LY08"/>
<gene>
    <name evidence="2" type="ORF">SAMN02745975_02805</name>
</gene>
<dbReference type="Proteomes" id="UP000184536">
    <property type="component" value="Unassembled WGS sequence"/>
</dbReference>
<keyword evidence="1" id="KW-1133">Transmembrane helix</keyword>
<name>A0A1M6LY08_9FIRM</name>
<evidence type="ECO:0000313" key="2">
    <source>
        <dbReference type="EMBL" id="SHJ76072.1"/>
    </source>
</evidence>
<keyword evidence="3" id="KW-1185">Reference proteome</keyword>
<evidence type="ECO:0000256" key="1">
    <source>
        <dbReference type="SAM" id="Phobius"/>
    </source>
</evidence>